<name>A0A9K3LYY7_9STRA</name>
<gene>
    <name evidence="3" type="ORF">IV203_027442</name>
</gene>
<dbReference type="OrthoDB" id="51112at2759"/>
<feature type="region of interest" description="Disordered" evidence="1">
    <location>
        <begin position="342"/>
        <end position="417"/>
    </location>
</feature>
<protein>
    <recommendedName>
        <fullName evidence="2">DUF6824 domain-containing protein</fullName>
    </recommendedName>
</protein>
<dbReference type="EMBL" id="JAGRRH010000005">
    <property type="protein sequence ID" value="KAG7369696.1"/>
    <property type="molecule type" value="Genomic_DNA"/>
</dbReference>
<accession>A0A9K3LYY7</accession>
<sequence length="534" mass="59877">MSEILIKAAEAEEGTASPSSSVSIDSTTNSENNGNDLNSKTVITINGNDHSKDLNEHDVVCEKGRGDHERWPGNKLYRHMINVHKESYNDLAPIERSNVIGQIINNIQEKGGWFVNHTDSSGNWAKLSEEKVRKKVSDDLRREVRRRREKRSHNSMFSAKLRAIKEMEEQETSVNDILEQVNDPRQTDVLFGPGARRHPGNKTYWHLMKTNLDQYIISPYGARSVISRNIVQGVRVLHGRFLEQDHQTGLWYSISDKRAIEKTSHALSNMKYKTRKRHPDEPAHYHHPGHIAYRVGPYDDFGYDDDDESEEEKILETDSPNTLFAKNRTKKFRLLHRMGDEDEEGTFDSKGSIKTAPSGVSDSKITHQATSPVPGMSVGGKLISPNDSQAESREDFQEFQEQRNPNSFRQVNPETPGGMPLQVDYAAYRVGGASADIAPRLSQYDSYLKNYAAGAAYKAMSYSGMRDDYAGSRRYGSMEYGPNSARGMAVATGAGGQAHPYGNGLDQARRRALKNAGGPGGYWVGGNEWAPEYY</sequence>
<feature type="compositionally biased region" description="Low complexity" evidence="1">
    <location>
        <begin position="15"/>
        <end position="30"/>
    </location>
</feature>
<comment type="caution">
    <text evidence="3">The sequence shown here is derived from an EMBL/GenBank/DDBJ whole genome shotgun (WGS) entry which is preliminary data.</text>
</comment>
<dbReference type="InterPro" id="IPR049227">
    <property type="entry name" value="DUF6824"/>
</dbReference>
<reference evidence="3" key="1">
    <citation type="journal article" date="2021" name="Sci. Rep.">
        <title>Diploid genomic architecture of Nitzschia inconspicua, an elite biomass production diatom.</title>
        <authorList>
            <person name="Oliver A."/>
            <person name="Podell S."/>
            <person name="Pinowska A."/>
            <person name="Traller J.C."/>
            <person name="Smith S.R."/>
            <person name="McClure R."/>
            <person name="Beliaev A."/>
            <person name="Bohutskyi P."/>
            <person name="Hill E.A."/>
            <person name="Rabines A."/>
            <person name="Zheng H."/>
            <person name="Allen L.Z."/>
            <person name="Kuo A."/>
            <person name="Grigoriev I.V."/>
            <person name="Allen A.E."/>
            <person name="Hazlebeck D."/>
            <person name="Allen E.E."/>
        </authorList>
    </citation>
    <scope>NUCLEOTIDE SEQUENCE</scope>
    <source>
        <strain evidence="3">Hildebrandi</strain>
    </source>
</reference>
<organism evidence="3 4">
    <name type="scientific">Nitzschia inconspicua</name>
    <dbReference type="NCBI Taxonomy" id="303405"/>
    <lineage>
        <taxon>Eukaryota</taxon>
        <taxon>Sar</taxon>
        <taxon>Stramenopiles</taxon>
        <taxon>Ochrophyta</taxon>
        <taxon>Bacillariophyta</taxon>
        <taxon>Bacillariophyceae</taxon>
        <taxon>Bacillariophycidae</taxon>
        <taxon>Bacillariales</taxon>
        <taxon>Bacillariaceae</taxon>
        <taxon>Nitzschia</taxon>
    </lineage>
</organism>
<evidence type="ECO:0000259" key="2">
    <source>
        <dbReference type="Pfam" id="PF20710"/>
    </source>
</evidence>
<feature type="compositionally biased region" description="Polar residues" evidence="1">
    <location>
        <begin position="31"/>
        <end position="48"/>
    </location>
</feature>
<reference evidence="3" key="2">
    <citation type="submission" date="2021-04" db="EMBL/GenBank/DDBJ databases">
        <authorList>
            <person name="Podell S."/>
        </authorList>
    </citation>
    <scope>NUCLEOTIDE SEQUENCE</scope>
    <source>
        <strain evidence="3">Hildebrandi</strain>
    </source>
</reference>
<evidence type="ECO:0000313" key="3">
    <source>
        <dbReference type="EMBL" id="KAG7369696.1"/>
    </source>
</evidence>
<feature type="domain" description="DUF6824" evidence="2">
    <location>
        <begin position="58"/>
        <end position="141"/>
    </location>
</feature>
<feature type="region of interest" description="Disordered" evidence="1">
    <location>
        <begin position="9"/>
        <end position="54"/>
    </location>
</feature>
<feature type="compositionally biased region" description="Polar residues" evidence="1">
    <location>
        <begin position="358"/>
        <end position="371"/>
    </location>
</feature>
<evidence type="ECO:0000256" key="1">
    <source>
        <dbReference type="SAM" id="MobiDB-lite"/>
    </source>
</evidence>
<dbReference type="Pfam" id="PF20710">
    <property type="entry name" value="DUF6824"/>
    <property type="match status" value="2"/>
</dbReference>
<feature type="compositionally biased region" description="Polar residues" evidence="1">
    <location>
        <begin position="402"/>
        <end position="413"/>
    </location>
</feature>
<proteinExistence type="predicted"/>
<feature type="domain" description="DUF6824" evidence="2">
    <location>
        <begin position="188"/>
        <end position="268"/>
    </location>
</feature>
<evidence type="ECO:0000313" key="4">
    <source>
        <dbReference type="Proteomes" id="UP000693970"/>
    </source>
</evidence>
<keyword evidence="4" id="KW-1185">Reference proteome</keyword>
<dbReference type="AlphaFoldDB" id="A0A9K3LYY7"/>
<dbReference type="Proteomes" id="UP000693970">
    <property type="component" value="Unassembled WGS sequence"/>
</dbReference>